<gene>
    <name evidence="3" type="ORF">KDM90_10420</name>
</gene>
<dbReference type="EMBL" id="JAGSPJ010000004">
    <property type="protein sequence ID" value="MBR7800407.1"/>
    <property type="molecule type" value="Genomic_DNA"/>
</dbReference>
<dbReference type="InterPro" id="IPR024163">
    <property type="entry name" value="Aerotolerance_reg_N"/>
</dbReference>
<keyword evidence="4" id="KW-1185">Reference proteome</keyword>
<dbReference type="InterPro" id="IPR011933">
    <property type="entry name" value="Double_TM_dom"/>
</dbReference>
<dbReference type="NCBIfam" id="TIGR02226">
    <property type="entry name" value="two_anch"/>
    <property type="match status" value="1"/>
</dbReference>
<comment type="caution">
    <text evidence="3">The sequence shown here is derived from an EMBL/GenBank/DDBJ whole genome shotgun (WGS) entry which is preliminary data.</text>
</comment>
<name>A0A941E389_9BURK</name>
<keyword evidence="1" id="KW-1133">Transmembrane helix</keyword>
<dbReference type="RefSeq" id="WP_212675544.1">
    <property type="nucleotide sequence ID" value="NZ_JAGSPJ010000004.1"/>
</dbReference>
<accession>A0A941E389</accession>
<evidence type="ECO:0000256" key="1">
    <source>
        <dbReference type="SAM" id="Phobius"/>
    </source>
</evidence>
<proteinExistence type="predicted"/>
<evidence type="ECO:0000313" key="4">
    <source>
        <dbReference type="Proteomes" id="UP000678545"/>
    </source>
</evidence>
<feature type="transmembrane region" description="Helical" evidence="1">
    <location>
        <begin position="61"/>
        <end position="83"/>
    </location>
</feature>
<feature type="transmembrane region" description="Helical" evidence="1">
    <location>
        <begin position="12"/>
        <end position="28"/>
    </location>
</feature>
<dbReference type="AlphaFoldDB" id="A0A941E389"/>
<dbReference type="Proteomes" id="UP000678545">
    <property type="component" value="Unassembled WGS sequence"/>
</dbReference>
<reference evidence="3" key="1">
    <citation type="submission" date="2021-04" db="EMBL/GenBank/DDBJ databases">
        <title>novel species isolated from subtropical streams in China.</title>
        <authorList>
            <person name="Lu H."/>
        </authorList>
    </citation>
    <scope>NUCLEOTIDE SEQUENCE</scope>
    <source>
        <strain evidence="3">FT137W</strain>
    </source>
</reference>
<keyword evidence="1" id="KW-0472">Membrane</keyword>
<feature type="domain" description="Aerotolerance regulator N-terminal" evidence="2">
    <location>
        <begin position="9"/>
        <end position="81"/>
    </location>
</feature>
<protein>
    <submittedName>
        <fullName evidence="3">BatA domain-containing protein</fullName>
    </submittedName>
</protein>
<organism evidence="3 4">
    <name type="scientific">Undibacterium fentianense</name>
    <dbReference type="NCBI Taxonomy" id="2828728"/>
    <lineage>
        <taxon>Bacteria</taxon>
        <taxon>Pseudomonadati</taxon>
        <taxon>Pseudomonadota</taxon>
        <taxon>Betaproteobacteria</taxon>
        <taxon>Burkholderiales</taxon>
        <taxon>Oxalobacteraceae</taxon>
        <taxon>Undibacterium</taxon>
    </lineage>
</organism>
<dbReference type="Pfam" id="PF07584">
    <property type="entry name" value="BatA"/>
    <property type="match status" value="1"/>
</dbReference>
<sequence length="374" mass="42833">MTGVGLLGLSPLWWWLLPLLGLPIWWHRQRRQTQKMRFLASAQFLAATPPQLLRVWRWRDLLLLLLRCLMMIVMLMILTRPIWSWRGDTVFVGAGLDKNWVAAEIEKAGFGAATQQRFCASGECELKTEHLLFWLVREQNQWRSQARWLILARESQLPMPAQRPELSHSLAIRIAPTTEASTASEKQVIKVALKTARVEAWQGLFRMFEFAGTKNLRFILSDQVEKDTWLAIWDQRSERDPNWTAPLVWSFSAKPDTSLSSNGARSQRDDSLLRSIALQSEVGAGGVVWRLDSALDWPLYASDLDRAKNLFEALQGQRSRSQQMNMRSQDVAATQANTSLFLPDEADGYLREILVAILALLFILERSLAHVRRA</sequence>
<evidence type="ECO:0000313" key="3">
    <source>
        <dbReference type="EMBL" id="MBR7800407.1"/>
    </source>
</evidence>
<evidence type="ECO:0000259" key="2">
    <source>
        <dbReference type="Pfam" id="PF07584"/>
    </source>
</evidence>
<keyword evidence="1" id="KW-0812">Transmembrane</keyword>